<keyword evidence="7" id="KW-1185">Reference proteome</keyword>
<dbReference type="EMBL" id="AZCV01000005">
    <property type="protein sequence ID" value="KRK37447.1"/>
    <property type="molecule type" value="Genomic_DNA"/>
</dbReference>
<dbReference type="PATRIC" id="fig|1423722.3.peg.1350"/>
<dbReference type="GO" id="GO:0006284">
    <property type="term" value="P:base-excision repair"/>
    <property type="evidence" value="ECO:0007669"/>
    <property type="project" value="InterPro"/>
</dbReference>
<dbReference type="SMART" id="SM00478">
    <property type="entry name" value="ENDO3c"/>
    <property type="match status" value="1"/>
</dbReference>
<evidence type="ECO:0000313" key="7">
    <source>
        <dbReference type="Proteomes" id="UP000050909"/>
    </source>
</evidence>
<keyword evidence="1" id="KW-0004">4Fe-4S</keyword>
<feature type="domain" description="HhH-GPD" evidence="5">
    <location>
        <begin position="39"/>
        <end position="199"/>
    </location>
</feature>
<keyword evidence="2" id="KW-0479">Metal-binding</keyword>
<keyword evidence="3" id="KW-0408">Iron</keyword>
<dbReference type="RefSeq" id="WP_054745503.1">
    <property type="nucleotide sequence ID" value="NZ_AZCV01000005.1"/>
</dbReference>
<dbReference type="Proteomes" id="UP000050909">
    <property type="component" value="Unassembled WGS sequence"/>
</dbReference>
<protein>
    <submittedName>
        <fullName evidence="6">Deoxyribonuclease (Pyrimidine dimer)</fullName>
    </submittedName>
</protein>
<name>A0A0R1H473_9LACO</name>
<evidence type="ECO:0000256" key="3">
    <source>
        <dbReference type="ARBA" id="ARBA00023004"/>
    </source>
</evidence>
<reference evidence="6 7" key="1">
    <citation type="journal article" date="2015" name="Genome Announc.">
        <title>Expanding the biotechnology potential of lactobacilli through comparative genomics of 213 strains and associated genera.</title>
        <authorList>
            <person name="Sun Z."/>
            <person name="Harris H.M."/>
            <person name="McCann A."/>
            <person name="Guo C."/>
            <person name="Argimon S."/>
            <person name="Zhang W."/>
            <person name="Yang X."/>
            <person name="Jeffery I.B."/>
            <person name="Cooney J.C."/>
            <person name="Kagawa T.F."/>
            <person name="Liu W."/>
            <person name="Song Y."/>
            <person name="Salvetti E."/>
            <person name="Wrobel A."/>
            <person name="Rasinkangas P."/>
            <person name="Parkhill J."/>
            <person name="Rea M.C."/>
            <person name="O'Sullivan O."/>
            <person name="Ritari J."/>
            <person name="Douillard F.P."/>
            <person name="Paul Ross R."/>
            <person name="Yang R."/>
            <person name="Briner A.E."/>
            <person name="Felis G.E."/>
            <person name="de Vos W.M."/>
            <person name="Barrangou R."/>
            <person name="Klaenhammer T.R."/>
            <person name="Caufield P.W."/>
            <person name="Cui Y."/>
            <person name="Zhang H."/>
            <person name="O'Toole P.W."/>
        </authorList>
    </citation>
    <scope>NUCLEOTIDE SEQUENCE [LARGE SCALE GENOMIC DNA]</scope>
    <source>
        <strain evidence="6 7">DSM 20534</strain>
    </source>
</reference>
<dbReference type="CDD" id="cd00056">
    <property type="entry name" value="ENDO3c"/>
    <property type="match status" value="1"/>
</dbReference>
<dbReference type="Gene3D" id="1.10.340.30">
    <property type="entry name" value="Hypothetical protein, domain 2"/>
    <property type="match status" value="1"/>
</dbReference>
<organism evidence="6 7">
    <name type="scientific">Amylolactobacillus amylotrophicus DSM 20534</name>
    <dbReference type="NCBI Taxonomy" id="1423722"/>
    <lineage>
        <taxon>Bacteria</taxon>
        <taxon>Bacillati</taxon>
        <taxon>Bacillota</taxon>
        <taxon>Bacilli</taxon>
        <taxon>Lactobacillales</taxon>
        <taxon>Lactobacillaceae</taxon>
        <taxon>Amylolactobacillus</taxon>
    </lineage>
</organism>
<evidence type="ECO:0000256" key="4">
    <source>
        <dbReference type="ARBA" id="ARBA00023014"/>
    </source>
</evidence>
<dbReference type="Pfam" id="PF00730">
    <property type="entry name" value="HhH-GPD"/>
    <property type="match status" value="1"/>
</dbReference>
<dbReference type="GO" id="GO:0003824">
    <property type="term" value="F:catalytic activity"/>
    <property type="evidence" value="ECO:0007669"/>
    <property type="project" value="InterPro"/>
</dbReference>
<comment type="caution">
    <text evidence="6">The sequence shown here is derived from an EMBL/GenBank/DDBJ whole genome shotgun (WGS) entry which is preliminary data.</text>
</comment>
<dbReference type="InterPro" id="IPR011257">
    <property type="entry name" value="DNA_glycosylase"/>
</dbReference>
<sequence length="218" mass="24916">MKETKITLEELYEKLGAQISPAGWWPAASDWEIIWGAVLIQNTNWRNVDLALAELKQNIGFYLRPSGVRQLSGDELAQVIRSAGFYTRKAQTIVHLSNYFAQYNDDLEAVRQLPRKVIRQELLAINGVGEETADTIMLYAVQKSGFIVDKYSRRLFQSLGVVLPPKYGQAKIYVEQSIKSLTLRGWQNLHALIVLFNQQYKLPQDFNDSFLAGYQLVM</sequence>
<dbReference type="PANTHER" id="PTHR10359:SF19">
    <property type="entry name" value="DNA REPAIR GLYCOSYLASE MJ1434-RELATED"/>
    <property type="match status" value="1"/>
</dbReference>
<evidence type="ECO:0000256" key="2">
    <source>
        <dbReference type="ARBA" id="ARBA00022723"/>
    </source>
</evidence>
<dbReference type="PANTHER" id="PTHR10359">
    <property type="entry name" value="A/G-SPECIFIC ADENINE GLYCOSYLASE/ENDONUCLEASE III"/>
    <property type="match status" value="1"/>
</dbReference>
<dbReference type="SUPFAM" id="SSF48150">
    <property type="entry name" value="DNA-glycosylase"/>
    <property type="match status" value="1"/>
</dbReference>
<proteinExistence type="predicted"/>
<evidence type="ECO:0000313" key="6">
    <source>
        <dbReference type="EMBL" id="KRK37447.1"/>
    </source>
</evidence>
<dbReference type="GO" id="GO:0051539">
    <property type="term" value="F:4 iron, 4 sulfur cluster binding"/>
    <property type="evidence" value="ECO:0007669"/>
    <property type="project" value="UniProtKB-KW"/>
</dbReference>
<gene>
    <name evidence="6" type="ORF">FC62_GL001325</name>
</gene>
<keyword evidence="4" id="KW-0411">Iron-sulfur</keyword>
<evidence type="ECO:0000259" key="5">
    <source>
        <dbReference type="SMART" id="SM00478"/>
    </source>
</evidence>
<dbReference type="AlphaFoldDB" id="A0A0R1H473"/>
<dbReference type="GO" id="GO:0046872">
    <property type="term" value="F:metal ion binding"/>
    <property type="evidence" value="ECO:0007669"/>
    <property type="project" value="UniProtKB-KW"/>
</dbReference>
<accession>A0A0R1H473</accession>
<dbReference type="PIRSF" id="PIRSF001435">
    <property type="entry name" value="Nth"/>
    <property type="match status" value="1"/>
</dbReference>
<dbReference type="InterPro" id="IPR003265">
    <property type="entry name" value="HhH-GPD_domain"/>
</dbReference>
<evidence type="ECO:0000256" key="1">
    <source>
        <dbReference type="ARBA" id="ARBA00022485"/>
    </source>
</evidence>